<dbReference type="RefSeq" id="WP_344972290.1">
    <property type="nucleotide sequence ID" value="NZ_BAABDD010000013.1"/>
</dbReference>
<name>A0ABP7FWA1_9ACTN</name>
<sequence>MALSLEAPPETVDVVVIGAGPGGATTAARLAQSGHSVLLLERRTHPRFHIGESLLPPCNAIFEKLGVLERIKEQGYVVKYGAEFSGGKRGDKHGRIPFSEQGEGRHPTTFQTERAHFDRILSEFAQECGAHFIQEAVVQELLHENGRVVGVRYDHGGGSHTVRSRFVIDAGGRASKVAQTFGLRRYPESLRMVALYRHFTDMDERYNPGVEGDIQIGGHKDGWVWAIPIWSDTISVGAVMPRDVLRNSGRDREAVFNDHVSRIGRIEQRITGTRPHTPLHVEADYCYYSDTMAGPGWFMVGDAACFFDPIFSGGVFLAMTTAIRAADTTHAILAEPEREEQLQLDYTNFYKTGYDIYARLIHAYYEYDYNLRPFLQSVGMDLAGDGLATNKWLVRLVSGDFWSDKNALNLELRKESRWDTFAPFEPVWGCPFYEHLNQAEEPMVLS</sequence>
<dbReference type="PRINTS" id="PR00420">
    <property type="entry name" value="RNGMNOXGNASE"/>
</dbReference>
<organism evidence="3 4">
    <name type="scientific">Salinactinospora qingdaonensis</name>
    <dbReference type="NCBI Taxonomy" id="702744"/>
    <lineage>
        <taxon>Bacteria</taxon>
        <taxon>Bacillati</taxon>
        <taxon>Actinomycetota</taxon>
        <taxon>Actinomycetes</taxon>
        <taxon>Streptosporangiales</taxon>
        <taxon>Nocardiopsidaceae</taxon>
        <taxon>Salinactinospora</taxon>
    </lineage>
</organism>
<feature type="domain" description="FAD-binding" evidence="2">
    <location>
        <begin position="12"/>
        <end position="327"/>
    </location>
</feature>
<dbReference type="InterPro" id="IPR050816">
    <property type="entry name" value="Flavin-dep_Halogenase_NPB"/>
</dbReference>
<dbReference type="Gene3D" id="3.50.50.60">
    <property type="entry name" value="FAD/NAD(P)-binding domain"/>
    <property type="match status" value="1"/>
</dbReference>
<dbReference type="PANTHER" id="PTHR43747:SF1">
    <property type="entry name" value="SLR1998 PROTEIN"/>
    <property type="match status" value="1"/>
</dbReference>
<protein>
    <submittedName>
        <fullName evidence="3">NAD(P)/FAD-dependent oxidoreductase</fullName>
    </submittedName>
</protein>
<keyword evidence="4" id="KW-1185">Reference proteome</keyword>
<comment type="caution">
    <text evidence="3">The sequence shown here is derived from an EMBL/GenBank/DDBJ whole genome shotgun (WGS) entry which is preliminary data.</text>
</comment>
<evidence type="ECO:0000313" key="3">
    <source>
        <dbReference type="EMBL" id="GAA3749213.1"/>
    </source>
</evidence>
<dbReference type="InterPro" id="IPR036188">
    <property type="entry name" value="FAD/NAD-bd_sf"/>
</dbReference>
<dbReference type="EMBL" id="BAABDD010000013">
    <property type="protein sequence ID" value="GAA3749213.1"/>
    <property type="molecule type" value="Genomic_DNA"/>
</dbReference>
<dbReference type="Pfam" id="PF01494">
    <property type="entry name" value="FAD_binding_3"/>
    <property type="match status" value="1"/>
</dbReference>
<evidence type="ECO:0000256" key="1">
    <source>
        <dbReference type="ARBA" id="ARBA00038396"/>
    </source>
</evidence>
<reference evidence="4" key="1">
    <citation type="journal article" date="2019" name="Int. J. Syst. Evol. Microbiol.">
        <title>The Global Catalogue of Microorganisms (GCM) 10K type strain sequencing project: providing services to taxonomists for standard genome sequencing and annotation.</title>
        <authorList>
            <consortium name="The Broad Institute Genomics Platform"/>
            <consortium name="The Broad Institute Genome Sequencing Center for Infectious Disease"/>
            <person name="Wu L."/>
            <person name="Ma J."/>
        </authorList>
    </citation>
    <scope>NUCLEOTIDE SEQUENCE [LARGE SCALE GENOMIC DNA]</scope>
    <source>
        <strain evidence="4">JCM 17137</strain>
    </source>
</reference>
<evidence type="ECO:0000313" key="4">
    <source>
        <dbReference type="Proteomes" id="UP001500908"/>
    </source>
</evidence>
<gene>
    <name evidence="3" type="ORF">GCM10022402_30540</name>
</gene>
<dbReference type="SUPFAM" id="SSF51905">
    <property type="entry name" value="FAD/NAD(P)-binding domain"/>
    <property type="match status" value="1"/>
</dbReference>
<dbReference type="PANTHER" id="PTHR43747">
    <property type="entry name" value="FAD-BINDING PROTEIN"/>
    <property type="match status" value="1"/>
</dbReference>
<dbReference type="InterPro" id="IPR002938">
    <property type="entry name" value="FAD-bd"/>
</dbReference>
<evidence type="ECO:0000259" key="2">
    <source>
        <dbReference type="Pfam" id="PF01494"/>
    </source>
</evidence>
<proteinExistence type="inferred from homology"/>
<comment type="similarity">
    <text evidence="1">Belongs to the flavin-dependent halogenase family. Bacterial tryptophan halogenase subfamily.</text>
</comment>
<dbReference type="Proteomes" id="UP001500908">
    <property type="component" value="Unassembled WGS sequence"/>
</dbReference>
<accession>A0ABP7FWA1</accession>